<dbReference type="AlphaFoldDB" id="A0A450TFH1"/>
<reference evidence="1" key="1">
    <citation type="submission" date="2019-02" db="EMBL/GenBank/DDBJ databases">
        <authorList>
            <person name="Gruber-Vodicka R. H."/>
            <person name="Seah K. B. B."/>
        </authorList>
    </citation>
    <scope>NUCLEOTIDE SEQUENCE</scope>
    <source>
        <strain evidence="2">BECK_BZ163</strain>
        <strain evidence="3">BECK_BZ164</strain>
        <strain evidence="1">BECK_BZ165</strain>
    </source>
</reference>
<keyword evidence="1" id="KW-0378">Hydrolase</keyword>
<evidence type="ECO:0000313" key="2">
    <source>
        <dbReference type="EMBL" id="VFJ77206.1"/>
    </source>
</evidence>
<name>A0A450TFH1_9GAMM</name>
<evidence type="ECO:0000313" key="1">
    <source>
        <dbReference type="EMBL" id="VFJ65862.1"/>
    </source>
</evidence>
<dbReference type="EMBL" id="CAADEZ010000968">
    <property type="protein sequence ID" value="VFJ77206.1"/>
    <property type="molecule type" value="Genomic_DNA"/>
</dbReference>
<organism evidence="1">
    <name type="scientific">Candidatus Kentrum sp. FM</name>
    <dbReference type="NCBI Taxonomy" id="2126340"/>
    <lineage>
        <taxon>Bacteria</taxon>
        <taxon>Pseudomonadati</taxon>
        <taxon>Pseudomonadota</taxon>
        <taxon>Gammaproteobacteria</taxon>
        <taxon>Candidatus Kentrum</taxon>
    </lineage>
</organism>
<dbReference type="Gene3D" id="3.40.50.1010">
    <property type="entry name" value="5'-nuclease"/>
    <property type="match status" value="1"/>
</dbReference>
<gene>
    <name evidence="2" type="ORF">BECKFM1743A_GA0114220_109683</name>
    <name evidence="3" type="ORF">BECKFM1743B_GA0114221_108583</name>
    <name evidence="1" type="ORF">BECKFM1743C_GA0114222_104058</name>
</gene>
<dbReference type="InterPro" id="IPR029060">
    <property type="entry name" value="PIN-like_dom_sf"/>
</dbReference>
<keyword evidence="1" id="KW-0540">Nuclease</keyword>
<proteinExistence type="predicted"/>
<dbReference type="SUPFAM" id="SSF88723">
    <property type="entry name" value="PIN domain-like"/>
    <property type="match status" value="1"/>
</dbReference>
<keyword evidence="1" id="KW-0255">Endonuclease</keyword>
<accession>A0A450TFH1</accession>
<protein>
    <submittedName>
        <fullName evidence="1">tRNA(fMet)-specific endonuclease VapC</fullName>
    </submittedName>
</protein>
<sequence>MKPSLIDTDILSMFFRRHSQVTARFAAYLARHKKIDISIITYYEIISGLRHVDAHKKTAAFLEFVSLNRVLRSPNGP</sequence>
<dbReference type="GO" id="GO:0004519">
    <property type="term" value="F:endonuclease activity"/>
    <property type="evidence" value="ECO:0007669"/>
    <property type="project" value="UniProtKB-KW"/>
</dbReference>
<evidence type="ECO:0000313" key="3">
    <source>
        <dbReference type="EMBL" id="VFK22410.1"/>
    </source>
</evidence>
<dbReference type="EMBL" id="CAADFL010000858">
    <property type="protein sequence ID" value="VFK22410.1"/>
    <property type="molecule type" value="Genomic_DNA"/>
</dbReference>
<dbReference type="EMBL" id="CAADFA010000405">
    <property type="protein sequence ID" value="VFJ65862.1"/>
    <property type="molecule type" value="Genomic_DNA"/>
</dbReference>